<evidence type="ECO:0000313" key="1">
    <source>
        <dbReference type="EMBL" id="CAK0826041.1"/>
    </source>
</evidence>
<protein>
    <submittedName>
        <fullName evidence="1">Uncharacterized protein</fullName>
    </submittedName>
</protein>
<name>A0ABN9S2P7_9DINO</name>
<dbReference type="Proteomes" id="UP001189429">
    <property type="component" value="Unassembled WGS sequence"/>
</dbReference>
<feature type="non-terminal residue" evidence="1">
    <location>
        <position position="1"/>
    </location>
</feature>
<dbReference type="EMBL" id="CAUYUJ010009170">
    <property type="protein sequence ID" value="CAK0826041.1"/>
    <property type="molecule type" value="Genomic_DNA"/>
</dbReference>
<organism evidence="1 2">
    <name type="scientific">Prorocentrum cordatum</name>
    <dbReference type="NCBI Taxonomy" id="2364126"/>
    <lineage>
        <taxon>Eukaryota</taxon>
        <taxon>Sar</taxon>
        <taxon>Alveolata</taxon>
        <taxon>Dinophyceae</taxon>
        <taxon>Prorocentrales</taxon>
        <taxon>Prorocentraceae</taxon>
        <taxon>Prorocentrum</taxon>
    </lineage>
</organism>
<reference evidence="1" key="1">
    <citation type="submission" date="2023-10" db="EMBL/GenBank/DDBJ databases">
        <authorList>
            <person name="Chen Y."/>
            <person name="Shah S."/>
            <person name="Dougan E. K."/>
            <person name="Thang M."/>
            <person name="Chan C."/>
        </authorList>
    </citation>
    <scope>NUCLEOTIDE SEQUENCE [LARGE SCALE GENOMIC DNA]</scope>
</reference>
<keyword evidence="2" id="KW-1185">Reference proteome</keyword>
<sequence>GCGWRYHFPDNLDEEVLKWPSDPHAPLMELRHSAFVSRTETEWHNAEFRESEHGVHHRWPPGTRRIKEPSRQADLFQQADFYQADLFTEDDAQDAKVIEF</sequence>
<accession>A0ABN9S2P7</accession>
<proteinExistence type="predicted"/>
<gene>
    <name evidence="1" type="ORF">PCOR1329_LOCUS26004</name>
</gene>
<comment type="caution">
    <text evidence="1">The sequence shown here is derived from an EMBL/GenBank/DDBJ whole genome shotgun (WGS) entry which is preliminary data.</text>
</comment>
<evidence type="ECO:0000313" key="2">
    <source>
        <dbReference type="Proteomes" id="UP001189429"/>
    </source>
</evidence>